<dbReference type="Proteomes" id="UP000696485">
    <property type="component" value="Unassembled WGS sequence"/>
</dbReference>
<dbReference type="Gene3D" id="3.30.710.10">
    <property type="entry name" value="Potassium Channel Kv1.1, Chain A"/>
    <property type="match status" value="1"/>
</dbReference>
<gene>
    <name evidence="1" type="ORF">BG006_007295</name>
</gene>
<protein>
    <recommendedName>
        <fullName evidence="3">BTB domain-containing protein</fullName>
    </recommendedName>
</protein>
<accession>A0A9P5SKG2</accession>
<dbReference type="EMBL" id="JAAAUY010000457">
    <property type="protein sequence ID" value="KAF9329651.1"/>
    <property type="molecule type" value="Genomic_DNA"/>
</dbReference>
<name>A0A9P5SKG2_9FUNG</name>
<reference evidence="1" key="1">
    <citation type="journal article" date="2020" name="Fungal Divers.">
        <title>Resolving the Mortierellaceae phylogeny through synthesis of multi-gene phylogenetics and phylogenomics.</title>
        <authorList>
            <person name="Vandepol N."/>
            <person name="Liber J."/>
            <person name="Desiro A."/>
            <person name="Na H."/>
            <person name="Kennedy M."/>
            <person name="Barry K."/>
            <person name="Grigoriev I.V."/>
            <person name="Miller A.N."/>
            <person name="O'Donnell K."/>
            <person name="Stajich J.E."/>
            <person name="Bonito G."/>
        </authorList>
    </citation>
    <scope>NUCLEOTIDE SEQUENCE</scope>
    <source>
        <strain evidence="1">NVP1</strain>
    </source>
</reference>
<evidence type="ECO:0000313" key="1">
    <source>
        <dbReference type="EMBL" id="KAF9329651.1"/>
    </source>
</evidence>
<comment type="caution">
    <text evidence="1">The sequence shown here is derived from an EMBL/GenBank/DDBJ whole genome shotgun (WGS) entry which is preliminary data.</text>
</comment>
<sequence length="396" mass="44699">MSIAQSSKISHSAEATIRIDCLLRDLQKRPVTFGIFTDDCPYLKSCEITLRKSVLDISLGWKIEIQCGRFDPNRYFFQKLKVFTKGGKPVTAEWVEKRRDITTVRIESSDVSIGKNVVFDVILSSNVNSRLNPRNTKHYSRYGDSAIATLMKDIGTMDMALTFGINGGARNISLWAHRSVLEQQPGLAKLINKLKSVEGSLTDSSMAPGVQSHHVHEYSLEGYCSLIRFLYMGSIQLLVDLDDFAIGCPPTKPLSPSCKQRPAIYDLFSPTTLTASSSALDTKTHVTRPLLRTTTFGELFQLADCYEVHDLRAYCRTQILESLTPLNSLEILFGFAYRFDDLKDEVLQYVSHNLAKMYNDGEDPFDKYKDHPERHSFLAEALKLKFMGSEPHITDD</sequence>
<evidence type="ECO:0000313" key="2">
    <source>
        <dbReference type="Proteomes" id="UP000696485"/>
    </source>
</evidence>
<evidence type="ECO:0008006" key="3">
    <source>
        <dbReference type="Google" id="ProtNLM"/>
    </source>
</evidence>
<dbReference type="AlphaFoldDB" id="A0A9P5SKG2"/>
<dbReference type="InterPro" id="IPR011333">
    <property type="entry name" value="SKP1/BTB/POZ_sf"/>
</dbReference>
<organism evidence="1 2">
    <name type="scientific">Podila minutissima</name>
    <dbReference type="NCBI Taxonomy" id="64525"/>
    <lineage>
        <taxon>Eukaryota</taxon>
        <taxon>Fungi</taxon>
        <taxon>Fungi incertae sedis</taxon>
        <taxon>Mucoromycota</taxon>
        <taxon>Mortierellomycotina</taxon>
        <taxon>Mortierellomycetes</taxon>
        <taxon>Mortierellales</taxon>
        <taxon>Mortierellaceae</taxon>
        <taxon>Podila</taxon>
    </lineage>
</organism>
<proteinExistence type="predicted"/>
<keyword evidence="2" id="KW-1185">Reference proteome</keyword>